<organism evidence="5">
    <name type="scientific">Ostreococcus tauri</name>
    <name type="common">Marine green alga</name>
    <dbReference type="NCBI Taxonomy" id="70448"/>
    <lineage>
        <taxon>Eukaryota</taxon>
        <taxon>Viridiplantae</taxon>
        <taxon>Chlorophyta</taxon>
        <taxon>Mamiellophyceae</taxon>
        <taxon>Mamiellales</taxon>
        <taxon>Bathycoccaceae</taxon>
        <taxon>Ostreococcus</taxon>
    </lineage>
</organism>
<dbReference type="InterPro" id="IPR013201">
    <property type="entry name" value="Prot_inhib_I29"/>
</dbReference>
<dbReference type="PANTHER" id="PTHR12411">
    <property type="entry name" value="CYSTEINE PROTEASE FAMILY C1-RELATED"/>
    <property type="match status" value="1"/>
</dbReference>
<dbReference type="InterPro" id="IPR013128">
    <property type="entry name" value="Peptidase_C1A"/>
</dbReference>
<dbReference type="Pfam" id="PF00112">
    <property type="entry name" value="Peptidase_C1"/>
    <property type="match status" value="1"/>
</dbReference>
<comment type="similarity">
    <text evidence="1">Belongs to the peptidase C1 family.</text>
</comment>
<dbReference type="Pfam" id="PF08246">
    <property type="entry name" value="Inhibitor_I29"/>
    <property type="match status" value="1"/>
</dbReference>
<feature type="domain" description="Peptidase C1A papain C-terminal" evidence="3">
    <location>
        <begin position="178"/>
        <end position="468"/>
    </location>
</feature>
<name>A0A1Y5IHA4_OSTTA</name>
<dbReference type="SMART" id="SM00645">
    <property type="entry name" value="Pept_C1"/>
    <property type="match status" value="1"/>
</dbReference>
<dbReference type="Proteomes" id="UP000195557">
    <property type="component" value="Unassembled WGS sequence"/>
</dbReference>
<protein>
    <submittedName>
        <fullName evidence="5">Putative cysteine endopeptidase</fullName>
    </submittedName>
</protein>
<evidence type="ECO:0000259" key="4">
    <source>
        <dbReference type="SMART" id="SM00848"/>
    </source>
</evidence>
<dbReference type="CDD" id="cd02248">
    <property type="entry name" value="Peptidase_C1A"/>
    <property type="match status" value="1"/>
</dbReference>
<sequence>MEEELTTASLGGERAREWGVARGIASLNAKPLNYRGALEVAGLGSAQRANGAGFDVTLTEFEHYMKLHGRDRAAYCQRKEGNAKGARACRQALAEAEESFLRNRHTVRQHNKDSSNTYKLRLNKFADRDPDEFHATQYKYRARPITAEHETQLAAKRDARTSANEMQLGSSEGQNRALPKSFNWGDVPNVMGRVHSQKPDCASCWAYVTTDILESLMVIHNISNSHEELAVDELINCDTYDSGCATGNMFTAFEWIETVGGLSGNDKFASVLADVGSRPLNWFTSDEFKTKARSNELQDEFEAMPDPHFETMPQTKPGVTLEKIQEAACSSAVRPQIPRKVQVLGYCELSLSGGEKELMYALMKSPVAIGVNANSKFQLYDSGILRMKDCPPAYHTANTMYTSINHAVLLTGWGEETMPNGEIVKYWKLKNSFGSDWGENGYFRLERGPLTSEGLGTCGMYFESVYPILKVPGAERKCTPGASFRTDYYRALMAAHARAGAWRSITPNSKIPSVEERDGNGYILLFGAVMVTVMTLMIAFVTRVNSLRKSLDHEARAPLLPNDGASHVSQIV</sequence>
<proteinExistence type="inferred from homology"/>
<gene>
    <name evidence="5" type="ORF">BE221DRAFT_71766</name>
</gene>
<dbReference type="GO" id="GO:0006508">
    <property type="term" value="P:proteolysis"/>
    <property type="evidence" value="ECO:0007669"/>
    <property type="project" value="InterPro"/>
</dbReference>
<feature type="domain" description="Cathepsin propeptide inhibitor" evidence="4">
    <location>
        <begin position="61"/>
        <end position="133"/>
    </location>
</feature>
<keyword evidence="2" id="KW-1133">Transmembrane helix</keyword>
<evidence type="ECO:0000259" key="3">
    <source>
        <dbReference type="SMART" id="SM00645"/>
    </source>
</evidence>
<dbReference type="InterPro" id="IPR000668">
    <property type="entry name" value="Peptidase_C1A_C"/>
</dbReference>
<dbReference type="InterPro" id="IPR039417">
    <property type="entry name" value="Peptidase_C1A_papain-like"/>
</dbReference>
<dbReference type="AlphaFoldDB" id="A0A1Y5IHA4"/>
<dbReference type="InterPro" id="IPR025660">
    <property type="entry name" value="Pept_his_AS"/>
</dbReference>
<evidence type="ECO:0000256" key="1">
    <source>
        <dbReference type="ARBA" id="ARBA00008455"/>
    </source>
</evidence>
<keyword evidence="2" id="KW-0472">Membrane</keyword>
<dbReference type="eggNOG" id="KOG1543">
    <property type="taxonomic scope" value="Eukaryota"/>
</dbReference>
<dbReference type="Gene3D" id="3.90.70.10">
    <property type="entry name" value="Cysteine proteinases"/>
    <property type="match status" value="1"/>
</dbReference>
<evidence type="ECO:0000313" key="5">
    <source>
        <dbReference type="EMBL" id="OUS47463.1"/>
    </source>
</evidence>
<dbReference type="EMBL" id="KZ155778">
    <property type="protein sequence ID" value="OUS47463.1"/>
    <property type="molecule type" value="Genomic_DNA"/>
</dbReference>
<dbReference type="GO" id="GO:0008234">
    <property type="term" value="F:cysteine-type peptidase activity"/>
    <property type="evidence" value="ECO:0007669"/>
    <property type="project" value="InterPro"/>
</dbReference>
<evidence type="ECO:0000256" key="2">
    <source>
        <dbReference type="SAM" id="Phobius"/>
    </source>
</evidence>
<accession>A0A1Y5IHA4</accession>
<reference evidence="5" key="1">
    <citation type="submission" date="2017-04" db="EMBL/GenBank/DDBJ databases">
        <title>Population genomics of picophytoplankton unveils novel chromosome hypervariability.</title>
        <authorList>
            <consortium name="DOE Joint Genome Institute"/>
            <person name="Blanc-Mathieu R."/>
            <person name="Krasovec M."/>
            <person name="Hebrard M."/>
            <person name="Yau S."/>
            <person name="Desgranges E."/>
            <person name="Martin J."/>
            <person name="Schackwitz W."/>
            <person name="Kuo A."/>
            <person name="Salin G."/>
            <person name="Donnadieu C."/>
            <person name="Desdevises Y."/>
            <person name="Sanchez-Ferandin S."/>
            <person name="Moreau H."/>
            <person name="Rivals E."/>
            <person name="Grigoriev I.V."/>
            <person name="Grimsley N."/>
            <person name="Eyre-Walker A."/>
            <person name="Piganeau G."/>
        </authorList>
    </citation>
    <scope>NUCLEOTIDE SEQUENCE [LARGE SCALE GENOMIC DNA]</scope>
    <source>
        <strain evidence="5">RCC 1115</strain>
    </source>
</reference>
<dbReference type="PROSITE" id="PS00639">
    <property type="entry name" value="THIOL_PROTEASE_HIS"/>
    <property type="match status" value="1"/>
</dbReference>
<feature type="transmembrane region" description="Helical" evidence="2">
    <location>
        <begin position="521"/>
        <end position="541"/>
    </location>
</feature>
<dbReference type="InterPro" id="IPR038765">
    <property type="entry name" value="Papain-like_cys_pep_sf"/>
</dbReference>
<dbReference type="SMART" id="SM00848">
    <property type="entry name" value="Inhibitor_I29"/>
    <property type="match status" value="1"/>
</dbReference>
<dbReference type="SUPFAM" id="SSF54001">
    <property type="entry name" value="Cysteine proteinases"/>
    <property type="match status" value="1"/>
</dbReference>
<keyword evidence="2" id="KW-0812">Transmembrane</keyword>